<dbReference type="EMBL" id="JANPWZ010001904">
    <property type="protein sequence ID" value="KAJ3562422.1"/>
    <property type="molecule type" value="Genomic_DNA"/>
</dbReference>
<name>A0A9W8TI86_9PEZI</name>
<accession>A0A9W8TI86</accession>
<dbReference type="AlphaFoldDB" id="A0A9W8TI86"/>
<reference evidence="1" key="1">
    <citation type="submission" date="2022-07" db="EMBL/GenBank/DDBJ databases">
        <title>Genome Sequence of Xylaria arbuscula.</title>
        <authorList>
            <person name="Buettner E."/>
        </authorList>
    </citation>
    <scope>NUCLEOTIDE SEQUENCE</scope>
    <source>
        <strain evidence="1">VT107</strain>
    </source>
</reference>
<comment type="caution">
    <text evidence="1">The sequence shown here is derived from an EMBL/GenBank/DDBJ whole genome shotgun (WGS) entry which is preliminary data.</text>
</comment>
<keyword evidence="2" id="KW-1185">Reference proteome</keyword>
<protein>
    <submittedName>
        <fullName evidence="1">Uncharacterized protein</fullName>
    </submittedName>
</protein>
<proteinExistence type="predicted"/>
<evidence type="ECO:0000313" key="2">
    <source>
        <dbReference type="Proteomes" id="UP001148614"/>
    </source>
</evidence>
<sequence length="89" mass="10758">MGRDTEVFNEISRRYRALEAQFSTFQAQWRQVSYDGLRQMEYIFQSEFDWAKEKKDSVTDEGQLASIDTMILRYEEWRNFARDCITAPR</sequence>
<dbReference type="Proteomes" id="UP001148614">
    <property type="component" value="Unassembled WGS sequence"/>
</dbReference>
<organism evidence="1 2">
    <name type="scientific">Xylaria arbuscula</name>
    <dbReference type="NCBI Taxonomy" id="114810"/>
    <lineage>
        <taxon>Eukaryota</taxon>
        <taxon>Fungi</taxon>
        <taxon>Dikarya</taxon>
        <taxon>Ascomycota</taxon>
        <taxon>Pezizomycotina</taxon>
        <taxon>Sordariomycetes</taxon>
        <taxon>Xylariomycetidae</taxon>
        <taxon>Xylariales</taxon>
        <taxon>Xylariaceae</taxon>
        <taxon>Xylaria</taxon>
    </lineage>
</organism>
<evidence type="ECO:0000313" key="1">
    <source>
        <dbReference type="EMBL" id="KAJ3562422.1"/>
    </source>
</evidence>
<gene>
    <name evidence="1" type="ORF">NPX13_g8571</name>
</gene>